<evidence type="ECO:0000256" key="1">
    <source>
        <dbReference type="SAM" id="SignalP"/>
    </source>
</evidence>
<name>A0A8B8CAE0_CRAVI</name>
<organism evidence="3 4">
    <name type="scientific">Crassostrea virginica</name>
    <name type="common">Eastern oyster</name>
    <dbReference type="NCBI Taxonomy" id="6565"/>
    <lineage>
        <taxon>Eukaryota</taxon>
        <taxon>Metazoa</taxon>
        <taxon>Spiralia</taxon>
        <taxon>Lophotrochozoa</taxon>
        <taxon>Mollusca</taxon>
        <taxon>Bivalvia</taxon>
        <taxon>Autobranchia</taxon>
        <taxon>Pteriomorphia</taxon>
        <taxon>Ostreida</taxon>
        <taxon>Ostreoidea</taxon>
        <taxon>Ostreidae</taxon>
        <taxon>Crassostrea</taxon>
    </lineage>
</organism>
<dbReference type="Gene3D" id="2.10.70.10">
    <property type="entry name" value="Complement Module, domain 1"/>
    <property type="match status" value="1"/>
</dbReference>
<dbReference type="InterPro" id="IPR008037">
    <property type="entry name" value="Pacifastin_dom"/>
</dbReference>
<dbReference type="Pfam" id="PF00095">
    <property type="entry name" value="WAP"/>
    <property type="match status" value="1"/>
</dbReference>
<reference evidence="4" key="1">
    <citation type="submission" date="2025-08" db="UniProtKB">
        <authorList>
            <consortium name="RefSeq"/>
        </authorList>
    </citation>
    <scope>IDENTIFICATION</scope>
    <source>
        <tissue evidence="4">Whole sample</tissue>
    </source>
</reference>
<dbReference type="RefSeq" id="XP_022312104.1">
    <property type="nucleotide sequence ID" value="XM_022456396.1"/>
</dbReference>
<evidence type="ECO:0000313" key="3">
    <source>
        <dbReference type="Proteomes" id="UP000694844"/>
    </source>
</evidence>
<dbReference type="SMART" id="SM00217">
    <property type="entry name" value="WAP"/>
    <property type="match status" value="1"/>
</dbReference>
<dbReference type="Proteomes" id="UP000694844">
    <property type="component" value="Chromosome 10"/>
</dbReference>
<dbReference type="PROSITE" id="PS51390">
    <property type="entry name" value="WAP"/>
    <property type="match status" value="1"/>
</dbReference>
<dbReference type="GeneID" id="111117329"/>
<proteinExistence type="predicted"/>
<accession>A0A8B8CAE0</accession>
<feature type="signal peptide" evidence="1">
    <location>
        <begin position="1"/>
        <end position="22"/>
    </location>
</feature>
<sequence>MLKYSPTMKEFALIVFACYVGGQIIMPTAEPGPEPITQTPGKPGTCPVYDIIANCKCRPGLITCDRDGQCPASQKCCSYGCGCRPRCVDPSEQTSGTNQECLYNGVWYMAGESFRSVGPGCNTCFCEYNGRVFCTKMWCYNVS</sequence>
<feature type="chain" id="PRO_5034087557" evidence="1">
    <location>
        <begin position="23"/>
        <end position="143"/>
    </location>
</feature>
<dbReference type="Pfam" id="PF05375">
    <property type="entry name" value="Pacifastin_I"/>
    <property type="match status" value="1"/>
</dbReference>
<dbReference type="OrthoDB" id="4473401at2759"/>
<dbReference type="InterPro" id="IPR036645">
    <property type="entry name" value="Elafin-like_sf"/>
</dbReference>
<dbReference type="GO" id="GO:0005576">
    <property type="term" value="C:extracellular region"/>
    <property type="evidence" value="ECO:0007669"/>
    <property type="project" value="InterPro"/>
</dbReference>
<dbReference type="InterPro" id="IPR008197">
    <property type="entry name" value="WAP_dom"/>
</dbReference>
<evidence type="ECO:0000313" key="4">
    <source>
        <dbReference type="RefSeq" id="XP_022312104.1"/>
    </source>
</evidence>
<keyword evidence="1" id="KW-0732">Signal</keyword>
<dbReference type="AlphaFoldDB" id="A0A8B8CAE0"/>
<dbReference type="SUPFAM" id="SSF57603">
    <property type="entry name" value="FnI-like domain"/>
    <property type="match status" value="1"/>
</dbReference>
<gene>
    <name evidence="4" type="primary">LOC111117329</name>
</gene>
<protein>
    <submittedName>
        <fullName evidence="4">Kielin/chordin-like protein</fullName>
    </submittedName>
</protein>
<keyword evidence="3" id="KW-1185">Reference proteome</keyword>
<dbReference type="KEGG" id="cvn:111117329"/>
<dbReference type="Gene3D" id="4.10.75.10">
    <property type="entry name" value="Elafin-like"/>
    <property type="match status" value="1"/>
</dbReference>
<evidence type="ECO:0000259" key="2">
    <source>
        <dbReference type="PROSITE" id="PS51390"/>
    </source>
</evidence>
<dbReference type="GO" id="GO:0030414">
    <property type="term" value="F:peptidase inhibitor activity"/>
    <property type="evidence" value="ECO:0007669"/>
    <property type="project" value="InterPro"/>
</dbReference>
<dbReference type="PRINTS" id="PR00003">
    <property type="entry name" value="4DISULPHCORE"/>
</dbReference>
<dbReference type="SUPFAM" id="SSF57256">
    <property type="entry name" value="Elafin-like"/>
    <property type="match status" value="1"/>
</dbReference>
<feature type="domain" description="WAP" evidence="2">
    <location>
        <begin position="39"/>
        <end position="91"/>
    </location>
</feature>